<feature type="compositionally biased region" description="Polar residues" evidence="1">
    <location>
        <begin position="122"/>
        <end position="138"/>
    </location>
</feature>
<proteinExistence type="predicted"/>
<evidence type="ECO:0000313" key="3">
    <source>
        <dbReference type="Proteomes" id="UP001066276"/>
    </source>
</evidence>
<sequence length="168" mass="18541">MRSKEECGTVPPSTTTNLAISRRTTSQYRLQITEGITIGVTVMGSSLWDSCLPRREEQQEQLKRSKRQGESSSSGSSSATDEHQLPRVGDPRTRSLSVCDACPACLAKHLGLAHPRAGSELIRQQQTQQWPFATNRSRPSLGPVRGNFAHSLPWEIAAVNCLKDRADR</sequence>
<reference evidence="2" key="1">
    <citation type="journal article" date="2022" name="bioRxiv">
        <title>Sequencing and chromosome-scale assembly of the giantPleurodeles waltlgenome.</title>
        <authorList>
            <person name="Brown T."/>
            <person name="Elewa A."/>
            <person name="Iarovenko S."/>
            <person name="Subramanian E."/>
            <person name="Araus A.J."/>
            <person name="Petzold A."/>
            <person name="Susuki M."/>
            <person name="Suzuki K.-i.T."/>
            <person name="Hayashi T."/>
            <person name="Toyoda A."/>
            <person name="Oliveira C."/>
            <person name="Osipova E."/>
            <person name="Leigh N.D."/>
            <person name="Simon A."/>
            <person name="Yun M.H."/>
        </authorList>
    </citation>
    <scope>NUCLEOTIDE SEQUENCE</scope>
    <source>
        <strain evidence="2">20211129_DDA</strain>
        <tissue evidence="2">Liver</tissue>
    </source>
</reference>
<accession>A0AAV7RTS4</accession>
<organism evidence="2 3">
    <name type="scientific">Pleurodeles waltl</name>
    <name type="common">Iberian ribbed newt</name>
    <dbReference type="NCBI Taxonomy" id="8319"/>
    <lineage>
        <taxon>Eukaryota</taxon>
        <taxon>Metazoa</taxon>
        <taxon>Chordata</taxon>
        <taxon>Craniata</taxon>
        <taxon>Vertebrata</taxon>
        <taxon>Euteleostomi</taxon>
        <taxon>Amphibia</taxon>
        <taxon>Batrachia</taxon>
        <taxon>Caudata</taxon>
        <taxon>Salamandroidea</taxon>
        <taxon>Salamandridae</taxon>
        <taxon>Pleurodelinae</taxon>
        <taxon>Pleurodeles</taxon>
    </lineage>
</organism>
<name>A0AAV7RTS4_PLEWA</name>
<protein>
    <submittedName>
        <fullName evidence="2">Uncharacterized protein</fullName>
    </submittedName>
</protein>
<dbReference type="EMBL" id="JANPWB010000009">
    <property type="protein sequence ID" value="KAJ1155400.1"/>
    <property type="molecule type" value="Genomic_DNA"/>
</dbReference>
<evidence type="ECO:0000313" key="2">
    <source>
        <dbReference type="EMBL" id="KAJ1155400.1"/>
    </source>
</evidence>
<gene>
    <name evidence="2" type="ORF">NDU88_008130</name>
</gene>
<feature type="compositionally biased region" description="Basic and acidic residues" evidence="1">
    <location>
        <begin position="54"/>
        <end position="69"/>
    </location>
</feature>
<feature type="region of interest" description="Disordered" evidence="1">
    <location>
        <begin position="54"/>
        <end position="95"/>
    </location>
</feature>
<keyword evidence="3" id="KW-1185">Reference proteome</keyword>
<feature type="compositionally biased region" description="Basic and acidic residues" evidence="1">
    <location>
        <begin position="80"/>
        <end position="93"/>
    </location>
</feature>
<dbReference type="Proteomes" id="UP001066276">
    <property type="component" value="Chromosome 5"/>
</dbReference>
<comment type="caution">
    <text evidence="2">The sequence shown here is derived from an EMBL/GenBank/DDBJ whole genome shotgun (WGS) entry which is preliminary data.</text>
</comment>
<feature type="region of interest" description="Disordered" evidence="1">
    <location>
        <begin position="122"/>
        <end position="141"/>
    </location>
</feature>
<dbReference type="AlphaFoldDB" id="A0AAV7RTS4"/>
<evidence type="ECO:0000256" key="1">
    <source>
        <dbReference type="SAM" id="MobiDB-lite"/>
    </source>
</evidence>